<accession>A0ABR9HJ11</accession>
<evidence type="ECO:0000313" key="3">
    <source>
        <dbReference type="Proteomes" id="UP000598217"/>
    </source>
</evidence>
<gene>
    <name evidence="2" type="ORF">H4W79_003220</name>
</gene>
<reference evidence="2 3" key="1">
    <citation type="submission" date="2020-10" db="EMBL/GenBank/DDBJ databases">
        <title>Sequencing the genomes of 1000 actinobacteria strains.</title>
        <authorList>
            <person name="Klenk H.-P."/>
        </authorList>
    </citation>
    <scope>NUCLEOTIDE SEQUENCE [LARGE SCALE GENOMIC DNA]</scope>
    <source>
        <strain evidence="2 3">DSM 45157</strain>
    </source>
</reference>
<evidence type="ECO:0000313" key="2">
    <source>
        <dbReference type="EMBL" id="MBE1459006.1"/>
    </source>
</evidence>
<evidence type="ECO:0000256" key="1">
    <source>
        <dbReference type="SAM" id="MobiDB-lite"/>
    </source>
</evidence>
<dbReference type="RefSeq" id="WP_191272054.1">
    <property type="nucleotide sequence ID" value="NZ_BMXJ01000005.1"/>
</dbReference>
<dbReference type="Proteomes" id="UP000598217">
    <property type="component" value="Unassembled WGS sequence"/>
</dbReference>
<proteinExistence type="predicted"/>
<name>A0ABR9HJ11_9ACTN</name>
<comment type="caution">
    <text evidence="2">The sequence shown here is derived from an EMBL/GenBank/DDBJ whole genome shotgun (WGS) entry which is preliminary data.</text>
</comment>
<feature type="region of interest" description="Disordered" evidence="1">
    <location>
        <begin position="377"/>
        <end position="407"/>
    </location>
</feature>
<sequence>MPLDHRLVQTAVLGASRSHEPVYIPMERGAALEFRRRHEGRTFWCGVYLGGCGGRLAPRVYRDKVSHFAHHANGNACTRRHGGIESADHLYASRQVNQWLTGQGMATREPHFSGDFESGGTCDRLVLPATDGQPSLLFEFTTEVTEELERLYSHLRGGAPAWLVKQNPELVRRLTRDHGRALRFRMGTADLKRVLEVGVTAPDGQTRWFPFEACTLTSKGITVPKGRGSLARDTPKGDGRHPAVADLESALELDDEEGIRVAGRRLRSEIMSSSDPRITRKLSALQSLLSRATEKLRVRDGGVPRKAGQGSSPRRGKPEERPGPPGSGAVAGVHPTSMYRLPYKERVDALLYCVRTDPSKDRRREARQILRRMQKVATRSDWQKIQDALRKPNQKLAPRPGTKRKRG</sequence>
<keyword evidence="3" id="KW-1185">Reference proteome</keyword>
<feature type="region of interest" description="Disordered" evidence="1">
    <location>
        <begin position="299"/>
        <end position="334"/>
    </location>
</feature>
<dbReference type="EMBL" id="JADBDY010000001">
    <property type="protein sequence ID" value="MBE1459006.1"/>
    <property type="molecule type" value="Genomic_DNA"/>
</dbReference>
<protein>
    <recommendedName>
        <fullName evidence="4">Competence protein CoiA-like family protein</fullName>
    </recommendedName>
</protein>
<evidence type="ECO:0008006" key="4">
    <source>
        <dbReference type="Google" id="ProtNLM"/>
    </source>
</evidence>
<organism evidence="2 3">
    <name type="scientific">Nocardiopsis terrae</name>
    <dbReference type="NCBI Taxonomy" id="372655"/>
    <lineage>
        <taxon>Bacteria</taxon>
        <taxon>Bacillati</taxon>
        <taxon>Actinomycetota</taxon>
        <taxon>Actinomycetes</taxon>
        <taxon>Streptosporangiales</taxon>
        <taxon>Nocardiopsidaceae</taxon>
        <taxon>Nocardiopsis</taxon>
    </lineage>
</organism>
<feature type="compositionally biased region" description="Basic and acidic residues" evidence="1">
    <location>
        <begin position="381"/>
        <end position="390"/>
    </location>
</feature>